<comment type="similarity">
    <text evidence="2">Belongs to the glycosyl hydrolase 2 family.</text>
</comment>
<dbReference type="InterPro" id="IPR036156">
    <property type="entry name" value="Beta-gal/glucu_dom_sf"/>
</dbReference>
<evidence type="ECO:0000313" key="11">
    <source>
        <dbReference type="Proteomes" id="UP000625527"/>
    </source>
</evidence>
<comment type="caution">
    <text evidence="10">The sequence shown here is derived from an EMBL/GenBank/DDBJ whole genome shotgun (WGS) entry which is preliminary data.</text>
</comment>
<reference evidence="10 11" key="1">
    <citation type="submission" date="2020-10" db="EMBL/GenBank/DDBJ databases">
        <title>Myceligenerans pegani sp. nov., an endophytic actinomycete isolated from Peganum harmala L. in Xinjiang, China.</title>
        <authorList>
            <person name="Xin L."/>
        </authorList>
    </citation>
    <scope>NUCLEOTIDE SEQUENCE [LARGE SCALE GENOMIC DNA]</scope>
    <source>
        <strain evidence="10 11">TRM65318</strain>
    </source>
</reference>
<dbReference type="Pfam" id="PF02836">
    <property type="entry name" value="Glyco_hydro_2_C"/>
    <property type="match status" value="1"/>
</dbReference>
<dbReference type="SMART" id="SM01038">
    <property type="entry name" value="Bgal_small_N"/>
    <property type="match status" value="1"/>
</dbReference>
<dbReference type="InterPro" id="IPR006101">
    <property type="entry name" value="Glyco_hydro_2"/>
</dbReference>
<dbReference type="InterPro" id="IPR004199">
    <property type="entry name" value="B-gal_small/dom_5"/>
</dbReference>
<dbReference type="Gene3D" id="2.60.120.260">
    <property type="entry name" value="Galactose-binding domain-like"/>
    <property type="match status" value="1"/>
</dbReference>
<dbReference type="InterPro" id="IPR008979">
    <property type="entry name" value="Galactose-bd-like_sf"/>
</dbReference>
<evidence type="ECO:0000256" key="3">
    <source>
        <dbReference type="ARBA" id="ARBA00012756"/>
    </source>
</evidence>
<evidence type="ECO:0000256" key="7">
    <source>
        <dbReference type="ARBA" id="ARBA00032230"/>
    </source>
</evidence>
<dbReference type="Pfam" id="PF16353">
    <property type="entry name" value="LacZ_4"/>
    <property type="match status" value="1"/>
</dbReference>
<dbReference type="PRINTS" id="PR00132">
    <property type="entry name" value="GLHYDRLASE2"/>
</dbReference>
<dbReference type="Pfam" id="PF02929">
    <property type="entry name" value="Bgal_small_N"/>
    <property type="match status" value="1"/>
</dbReference>
<dbReference type="InterPro" id="IPR017853">
    <property type="entry name" value="GH"/>
</dbReference>
<proteinExistence type="inferred from homology"/>
<dbReference type="SUPFAM" id="SSF49785">
    <property type="entry name" value="Galactose-binding domain-like"/>
    <property type="match status" value="1"/>
</dbReference>
<organism evidence="10 11">
    <name type="scientific">Myceligenerans pegani</name>
    <dbReference type="NCBI Taxonomy" id="2776917"/>
    <lineage>
        <taxon>Bacteria</taxon>
        <taxon>Bacillati</taxon>
        <taxon>Actinomycetota</taxon>
        <taxon>Actinomycetes</taxon>
        <taxon>Micrococcales</taxon>
        <taxon>Promicromonosporaceae</taxon>
        <taxon>Myceligenerans</taxon>
    </lineage>
</organism>
<accession>A0ABR9MZ79</accession>
<dbReference type="InterPro" id="IPR014718">
    <property type="entry name" value="GH-type_carb-bd"/>
</dbReference>
<evidence type="ECO:0000256" key="4">
    <source>
        <dbReference type="ARBA" id="ARBA00013303"/>
    </source>
</evidence>
<feature type="domain" description="Beta galactosidase small chain/" evidence="9">
    <location>
        <begin position="770"/>
        <end position="1031"/>
    </location>
</feature>
<dbReference type="InterPro" id="IPR011013">
    <property type="entry name" value="Gal_mutarotase_sf_dom"/>
</dbReference>
<dbReference type="InterPro" id="IPR013783">
    <property type="entry name" value="Ig-like_fold"/>
</dbReference>
<dbReference type="Gene3D" id="2.60.40.10">
    <property type="entry name" value="Immunoglobulins"/>
    <property type="match status" value="2"/>
</dbReference>
<dbReference type="Pfam" id="PF02837">
    <property type="entry name" value="Glyco_hydro_2_N"/>
    <property type="match status" value="1"/>
</dbReference>
<evidence type="ECO:0000256" key="1">
    <source>
        <dbReference type="ARBA" id="ARBA00001412"/>
    </source>
</evidence>
<dbReference type="SUPFAM" id="SSF74650">
    <property type="entry name" value="Galactose mutarotase-like"/>
    <property type="match status" value="1"/>
</dbReference>
<feature type="region of interest" description="Disordered" evidence="8">
    <location>
        <begin position="54"/>
        <end position="75"/>
    </location>
</feature>
<dbReference type="EMBL" id="JADAQT010000089">
    <property type="protein sequence ID" value="MBE1876708.1"/>
    <property type="molecule type" value="Genomic_DNA"/>
</dbReference>
<evidence type="ECO:0000256" key="8">
    <source>
        <dbReference type="SAM" id="MobiDB-lite"/>
    </source>
</evidence>
<evidence type="ECO:0000259" key="9">
    <source>
        <dbReference type="SMART" id="SM01038"/>
    </source>
</evidence>
<keyword evidence="11" id="KW-1185">Reference proteome</keyword>
<dbReference type="Proteomes" id="UP000625527">
    <property type="component" value="Unassembled WGS sequence"/>
</dbReference>
<sequence>MIGRSGEPIIQHPTDRSTPCRPHLRPRPPGALTDGPRAVYGRPVNVHGSARATTKDLAAASTEPALTSTAPGSGRLPARARLRSDAPQLSLDGAWAFRLAAGPHDVTEGFEAQDFDDSAWDRITVPSSWQLAGLGPDGVEGARYGTPAYVNVTYPFPVDPPHVPRENPTGEYRTTVDVPADWAAAGARTVLRFDGVDSSFVVWWNGRRVGHGTGSRLTSEFEVEARPGVNVLAVRVYQWSAASYLEDQDMWWMSGIFRSVTLLERPRAGIEDVFVHADYDPVTGAGTLALDVLTDAGEVLLDAPELGLAGADARASVSRPVEPWSAERPRLYDVTVRTATESVALRVGFRRVEVRDGRIEVNGAPLLLRGVNRHEWHPVTGRTLDQETMLADVLLMKRHNIDAVRTSHYPPAPEFLDLCDEYGLWVLGECDLETHGFVEVGWRANPSDDPQWHEAMLERMRRTVERDKNHASVIIWSVGNEAGTGENLRAMARWAKDRDPSRLVHYEGDRDCPDVDLYSRMYAHPDEVAVIGRRQEPPTADPRLDAWRRALPFVLCEYAHAMGNGPGGLRDYQDLFETYDRLAGGFVWEWIDHGIARRTADGRTYHAYGGDFGEELHDGNFIADGLVLPDRTPSPGLLELKKVVEPVRMHVDDGVLVVRSLHAHVTTAYLRFVWELADDGVPVAGGEVEVEPVAPGGVARVALPDAARRTTDVTGERWLTVRALLASDTPWAPADHEVAWTQEQLADARRAPVAAGPALTTARGWQVGPAVLDGGGRLVALGDTATEPLHVDLWRAPLDNDRLGWHRQVADLWHRLGLHRVRHRTVDVRDDDGALVVVEHALPAGTDTGARGTFRWTPVDGGVRLDVELAPLGRWEVPVPRWGVRFGVRGPLADDATEVAWFGAGPGEAYADSALAARIGAWRTTVRDWQTPYVRPQENGARAGVRHLRLSRAGSALAVDTVGTPVEATVRRWTHHDLAAARHTTDLVPGDVLWINLDHAQRGVGSASCGPDVLPAYEIAPAPARWSMVFRQDG</sequence>
<comment type="catalytic activity">
    <reaction evidence="1">
        <text>Hydrolysis of terminal non-reducing beta-D-galactose residues in beta-D-galactosides.</text>
        <dbReference type="EC" id="3.2.1.23"/>
    </reaction>
</comment>
<dbReference type="PANTHER" id="PTHR46323">
    <property type="entry name" value="BETA-GALACTOSIDASE"/>
    <property type="match status" value="1"/>
</dbReference>
<dbReference type="SUPFAM" id="SSF49303">
    <property type="entry name" value="beta-Galactosidase/glucuronidase domain"/>
    <property type="match status" value="2"/>
</dbReference>
<dbReference type="InterPro" id="IPR023232">
    <property type="entry name" value="Glyco_hydro_2_AS"/>
</dbReference>
<dbReference type="SUPFAM" id="SSF51445">
    <property type="entry name" value="(Trans)glycosidases"/>
    <property type="match status" value="1"/>
</dbReference>
<dbReference type="InterPro" id="IPR050347">
    <property type="entry name" value="Bact_Beta-galactosidase"/>
</dbReference>
<evidence type="ECO:0000256" key="5">
    <source>
        <dbReference type="ARBA" id="ARBA00022801"/>
    </source>
</evidence>
<gene>
    <name evidence="10" type="ORF">IHE71_13440</name>
</gene>
<dbReference type="InterPro" id="IPR032312">
    <property type="entry name" value="LacZ_4"/>
</dbReference>
<dbReference type="InterPro" id="IPR006104">
    <property type="entry name" value="Glyco_hydro_2_N"/>
</dbReference>
<dbReference type="Gene3D" id="3.20.20.80">
    <property type="entry name" value="Glycosidases"/>
    <property type="match status" value="1"/>
</dbReference>
<evidence type="ECO:0000256" key="2">
    <source>
        <dbReference type="ARBA" id="ARBA00007401"/>
    </source>
</evidence>
<dbReference type="InterPro" id="IPR006103">
    <property type="entry name" value="Glyco_hydro_2_cat"/>
</dbReference>
<dbReference type="PROSITE" id="PS00608">
    <property type="entry name" value="GLYCOSYL_HYDROL_F2_2"/>
    <property type="match status" value="1"/>
</dbReference>
<protein>
    <recommendedName>
        <fullName evidence="4">Beta-galactosidase</fullName>
        <ecNumber evidence="3">3.2.1.23</ecNumber>
    </recommendedName>
    <alternativeName>
        <fullName evidence="7">Lactase</fullName>
    </alternativeName>
</protein>
<feature type="region of interest" description="Disordered" evidence="8">
    <location>
        <begin position="1"/>
        <end position="38"/>
    </location>
</feature>
<dbReference type="Gene3D" id="2.70.98.10">
    <property type="match status" value="1"/>
</dbReference>
<evidence type="ECO:0000256" key="6">
    <source>
        <dbReference type="ARBA" id="ARBA00023295"/>
    </source>
</evidence>
<keyword evidence="5" id="KW-0378">Hydrolase</keyword>
<dbReference type="PANTHER" id="PTHR46323:SF2">
    <property type="entry name" value="BETA-GALACTOSIDASE"/>
    <property type="match status" value="1"/>
</dbReference>
<keyword evidence="6" id="KW-0326">Glycosidase</keyword>
<name>A0ABR9MZ79_9MICO</name>
<evidence type="ECO:0000313" key="10">
    <source>
        <dbReference type="EMBL" id="MBE1876708.1"/>
    </source>
</evidence>
<dbReference type="EC" id="3.2.1.23" evidence="3"/>